<reference evidence="1" key="1">
    <citation type="journal article" date="2021" name="Proc. Natl. Acad. Sci. U.S.A.">
        <title>A Catalog of Tens of Thousands of Viruses from Human Metagenomes Reveals Hidden Associations with Chronic Diseases.</title>
        <authorList>
            <person name="Tisza M.J."/>
            <person name="Buck C.B."/>
        </authorList>
    </citation>
    <scope>NUCLEOTIDE SEQUENCE</scope>
    <source>
        <strain evidence="1">CtLPy3</strain>
    </source>
</reference>
<evidence type="ECO:0000313" key="1">
    <source>
        <dbReference type="EMBL" id="DAF98815.1"/>
    </source>
</evidence>
<dbReference type="EMBL" id="BK016155">
    <property type="protein sequence ID" value="DAF98815.1"/>
    <property type="molecule type" value="Genomic_DNA"/>
</dbReference>
<organism evidence="1">
    <name type="scientific">Podoviridae sp. ctLPy3</name>
    <dbReference type="NCBI Taxonomy" id="2825244"/>
    <lineage>
        <taxon>Viruses</taxon>
        <taxon>Duplodnaviria</taxon>
        <taxon>Heunggongvirae</taxon>
        <taxon>Uroviricota</taxon>
        <taxon>Caudoviricetes</taxon>
    </lineage>
</organism>
<name>A0A8S5UWE9_9CAUD</name>
<proteinExistence type="predicted"/>
<accession>A0A8S5UWE9</accession>
<protein>
    <submittedName>
        <fullName evidence="1">Uncharacterized protein</fullName>
    </submittedName>
</protein>
<sequence length="34" mass="3872">MVTKPIFLNDFQQQCHTFTLLVLSNGLLLNPLIV</sequence>